<dbReference type="Gene3D" id="1.10.287.1060">
    <property type="entry name" value="ESAT-6-like"/>
    <property type="match status" value="1"/>
</dbReference>
<feature type="region of interest" description="Disordered" evidence="1">
    <location>
        <begin position="1"/>
        <end position="21"/>
    </location>
</feature>
<evidence type="ECO:0000313" key="3">
    <source>
        <dbReference type="Proteomes" id="UP000256269"/>
    </source>
</evidence>
<dbReference type="OrthoDB" id="5244663at2"/>
<comment type="caution">
    <text evidence="2">The sequence shown here is derived from an EMBL/GenBank/DDBJ whole genome shotgun (WGS) entry which is preliminary data.</text>
</comment>
<dbReference type="Proteomes" id="UP000256269">
    <property type="component" value="Unassembled WGS sequence"/>
</dbReference>
<accession>A0A3E0GWD1</accession>
<dbReference type="AlphaFoldDB" id="A0A3E0GWD1"/>
<evidence type="ECO:0000256" key="1">
    <source>
        <dbReference type="SAM" id="MobiDB-lite"/>
    </source>
</evidence>
<evidence type="ECO:0008006" key="4">
    <source>
        <dbReference type="Google" id="ProtNLM"/>
    </source>
</evidence>
<reference evidence="2 3" key="1">
    <citation type="submission" date="2018-08" db="EMBL/GenBank/DDBJ databases">
        <title>Genomic Encyclopedia of Archaeal and Bacterial Type Strains, Phase II (KMG-II): from individual species to whole genera.</title>
        <authorList>
            <person name="Goeker M."/>
        </authorList>
    </citation>
    <scope>NUCLEOTIDE SEQUENCE [LARGE SCALE GENOMIC DNA]</scope>
    <source>
        <strain evidence="2 3">DSM 45791</strain>
    </source>
</reference>
<evidence type="ECO:0000313" key="2">
    <source>
        <dbReference type="EMBL" id="REH30668.1"/>
    </source>
</evidence>
<dbReference type="SUPFAM" id="SSF140453">
    <property type="entry name" value="EsxAB dimer-like"/>
    <property type="match status" value="1"/>
</dbReference>
<dbReference type="RefSeq" id="WP_116181023.1">
    <property type="nucleotide sequence ID" value="NZ_CP144375.1"/>
</dbReference>
<dbReference type="EMBL" id="QUNO01000023">
    <property type="protein sequence ID" value="REH30668.1"/>
    <property type="molecule type" value="Genomic_DNA"/>
</dbReference>
<proteinExistence type="predicted"/>
<dbReference type="InterPro" id="IPR036689">
    <property type="entry name" value="ESAT-6-like_sf"/>
</dbReference>
<sequence length="267" mass="27089">MGQQLGADPDELRDLGGRMDSSADQVDHVTAGITALLSFSRWEGADGERFRSEWHGRLRGQLSAAAAAMRDCGSTLRDNAAQQTDASKAEDGGVALSLGLGIATVLGDVAGMSERASKDLVAKLPKWVRGLAFNPVADAKAAKVAFAGLGAGLNAVGMALDIGDAARTEPGSADSFNKWADVGFDGAATLASTAEVAAMAELIPGAQPIATAILAIDAVHLVYDDVVAVDPELPSEVVSAVGQAGKKAVDAAESVISGGAHAVLSWL</sequence>
<gene>
    <name evidence="2" type="ORF">BCF44_12326</name>
</gene>
<keyword evidence="3" id="KW-1185">Reference proteome</keyword>
<organism evidence="2 3">
    <name type="scientific">Kutzneria buriramensis</name>
    <dbReference type="NCBI Taxonomy" id="1045776"/>
    <lineage>
        <taxon>Bacteria</taxon>
        <taxon>Bacillati</taxon>
        <taxon>Actinomycetota</taxon>
        <taxon>Actinomycetes</taxon>
        <taxon>Pseudonocardiales</taxon>
        <taxon>Pseudonocardiaceae</taxon>
        <taxon>Kutzneria</taxon>
    </lineage>
</organism>
<name>A0A3E0GWD1_9PSEU</name>
<protein>
    <recommendedName>
        <fullName evidence="4">Type VII secretion system (Wss) protein ESAT-6</fullName>
    </recommendedName>
</protein>